<feature type="transmembrane region" description="Helical" evidence="1">
    <location>
        <begin position="60"/>
        <end position="80"/>
    </location>
</feature>
<keyword evidence="3" id="KW-1185">Reference proteome</keyword>
<sequence>MAPYADISVAVVGALALAWIADLLTGRRGLGGTILVAAMGAACGAFLAIRVFGVATLSDWIWIVWSMIAAAVCLVAYFLFRSKR</sequence>
<protein>
    <submittedName>
        <fullName evidence="2">Membrane protein YeaQ/YmgE (Transglycosylase-associated protein family)</fullName>
    </submittedName>
</protein>
<dbReference type="EMBL" id="JBEPTF010000003">
    <property type="protein sequence ID" value="MET4684456.1"/>
    <property type="molecule type" value="Genomic_DNA"/>
</dbReference>
<reference evidence="2 3" key="1">
    <citation type="submission" date="2024-06" db="EMBL/GenBank/DDBJ databases">
        <title>Sorghum-associated microbial communities from plants grown in Nebraska, USA.</title>
        <authorList>
            <person name="Schachtman D."/>
        </authorList>
    </citation>
    <scope>NUCLEOTIDE SEQUENCE [LARGE SCALE GENOMIC DNA]</scope>
    <source>
        <strain evidence="2 3">2814</strain>
    </source>
</reference>
<keyword evidence="1" id="KW-0472">Membrane</keyword>
<feature type="transmembrane region" description="Helical" evidence="1">
    <location>
        <begin position="32"/>
        <end position="54"/>
    </location>
</feature>
<comment type="caution">
    <text evidence="2">The sequence shown here is derived from an EMBL/GenBank/DDBJ whole genome shotgun (WGS) entry which is preliminary data.</text>
</comment>
<organism evidence="2 3">
    <name type="scientific">Brevundimonas faecalis</name>
    <dbReference type="NCBI Taxonomy" id="947378"/>
    <lineage>
        <taxon>Bacteria</taxon>
        <taxon>Pseudomonadati</taxon>
        <taxon>Pseudomonadota</taxon>
        <taxon>Alphaproteobacteria</taxon>
        <taxon>Caulobacterales</taxon>
        <taxon>Caulobacteraceae</taxon>
        <taxon>Brevundimonas</taxon>
    </lineage>
</organism>
<name>A0ABV2RCZ0_9CAUL</name>
<dbReference type="Proteomes" id="UP001549313">
    <property type="component" value="Unassembled WGS sequence"/>
</dbReference>
<gene>
    <name evidence="2" type="ORF">ABIE19_002393</name>
</gene>
<evidence type="ECO:0000256" key="1">
    <source>
        <dbReference type="SAM" id="Phobius"/>
    </source>
</evidence>
<evidence type="ECO:0000313" key="2">
    <source>
        <dbReference type="EMBL" id="MET4684456.1"/>
    </source>
</evidence>
<keyword evidence="1" id="KW-0812">Transmembrane</keyword>
<feature type="transmembrane region" description="Helical" evidence="1">
    <location>
        <begin position="6"/>
        <end position="25"/>
    </location>
</feature>
<proteinExistence type="predicted"/>
<evidence type="ECO:0000313" key="3">
    <source>
        <dbReference type="Proteomes" id="UP001549313"/>
    </source>
</evidence>
<accession>A0ABV2RCZ0</accession>
<dbReference type="RefSeq" id="WP_354089416.1">
    <property type="nucleotide sequence ID" value="NZ_JBEPTF010000003.1"/>
</dbReference>
<keyword evidence="1" id="KW-1133">Transmembrane helix</keyword>